<evidence type="ECO:0000313" key="2">
    <source>
        <dbReference type="Proteomes" id="UP001519460"/>
    </source>
</evidence>
<comment type="caution">
    <text evidence="1">The sequence shown here is derived from an EMBL/GenBank/DDBJ whole genome shotgun (WGS) entry which is preliminary data.</text>
</comment>
<dbReference type="Proteomes" id="UP001519460">
    <property type="component" value="Unassembled WGS sequence"/>
</dbReference>
<reference evidence="1 2" key="1">
    <citation type="journal article" date="2023" name="Sci. Data">
        <title>Genome assembly of the Korean intertidal mud-creeper Batillaria attramentaria.</title>
        <authorList>
            <person name="Patra A.K."/>
            <person name="Ho P.T."/>
            <person name="Jun S."/>
            <person name="Lee S.J."/>
            <person name="Kim Y."/>
            <person name="Won Y.J."/>
        </authorList>
    </citation>
    <scope>NUCLEOTIDE SEQUENCE [LARGE SCALE GENOMIC DNA]</scope>
    <source>
        <strain evidence="1">Wonlab-2016</strain>
    </source>
</reference>
<protein>
    <submittedName>
        <fullName evidence="1">Uncharacterized protein</fullName>
    </submittedName>
</protein>
<accession>A0ABD0L108</accession>
<keyword evidence="2" id="KW-1185">Reference proteome</keyword>
<organism evidence="1 2">
    <name type="scientific">Batillaria attramentaria</name>
    <dbReference type="NCBI Taxonomy" id="370345"/>
    <lineage>
        <taxon>Eukaryota</taxon>
        <taxon>Metazoa</taxon>
        <taxon>Spiralia</taxon>
        <taxon>Lophotrochozoa</taxon>
        <taxon>Mollusca</taxon>
        <taxon>Gastropoda</taxon>
        <taxon>Caenogastropoda</taxon>
        <taxon>Sorbeoconcha</taxon>
        <taxon>Cerithioidea</taxon>
        <taxon>Batillariidae</taxon>
        <taxon>Batillaria</taxon>
    </lineage>
</organism>
<name>A0ABD0L108_9CAEN</name>
<dbReference type="EMBL" id="JACVVK020000096">
    <property type="protein sequence ID" value="KAK7493082.1"/>
    <property type="molecule type" value="Genomic_DNA"/>
</dbReference>
<sequence>MSSFRSETIDKRSKKLQACLVLVVHGLQYSTAGITKSSCRWPEDSELHMYHVGFRSCATVAFAGPCELDATEDLFAQCTISGTLGLRRVLCALKLLRHPHKGLTSCLAVPTIAQMADKRTLTIRAREEKIAWTSQ</sequence>
<evidence type="ECO:0000313" key="1">
    <source>
        <dbReference type="EMBL" id="KAK7493082.1"/>
    </source>
</evidence>
<dbReference type="AlphaFoldDB" id="A0ABD0L108"/>
<gene>
    <name evidence="1" type="ORF">BaRGS_00015603</name>
</gene>
<proteinExistence type="predicted"/>